<accession>A0ABT3AQV7</accession>
<reference evidence="3 4" key="1">
    <citation type="submission" date="2022-10" db="EMBL/GenBank/DDBJ databases">
        <title>Ruegeria sp. nov., isolated from ocean surface sediments.</title>
        <authorList>
            <person name="He W."/>
            <person name="Xue H.-P."/>
            <person name="Zhang D.-F."/>
        </authorList>
    </citation>
    <scope>NUCLEOTIDE SEQUENCE [LARGE SCALE GENOMIC DNA]</scope>
    <source>
        <strain evidence="3 4">XHP0148</strain>
    </source>
</reference>
<evidence type="ECO:0000313" key="4">
    <source>
        <dbReference type="Proteomes" id="UP001320899"/>
    </source>
</evidence>
<feature type="region of interest" description="Disordered" evidence="1">
    <location>
        <begin position="897"/>
        <end position="927"/>
    </location>
</feature>
<gene>
    <name evidence="3" type="ORF">OE747_22190</name>
</gene>
<feature type="region of interest" description="Disordered" evidence="1">
    <location>
        <begin position="53"/>
        <end position="80"/>
    </location>
</feature>
<feature type="non-terminal residue" evidence="3">
    <location>
        <position position="1029"/>
    </location>
</feature>
<comment type="caution">
    <text evidence="3">The sequence shown here is derived from an EMBL/GenBank/DDBJ whole genome shotgun (WGS) entry which is preliminary data.</text>
</comment>
<dbReference type="EMBL" id="JAOWLB010000026">
    <property type="protein sequence ID" value="MCV2891048.1"/>
    <property type="molecule type" value="Genomic_DNA"/>
</dbReference>
<feature type="domain" description="DUF7507" evidence="2">
    <location>
        <begin position="934"/>
        <end position="1028"/>
    </location>
</feature>
<proteinExistence type="predicted"/>
<feature type="domain" description="DUF7507" evidence="2">
    <location>
        <begin position="836"/>
        <end position="919"/>
    </location>
</feature>
<organism evidence="3 4">
    <name type="scientific">Ruegeria aquimaris</name>
    <dbReference type="NCBI Taxonomy" id="2984333"/>
    <lineage>
        <taxon>Bacteria</taxon>
        <taxon>Pseudomonadati</taxon>
        <taxon>Pseudomonadota</taxon>
        <taxon>Alphaproteobacteria</taxon>
        <taxon>Rhodobacterales</taxon>
        <taxon>Roseobacteraceae</taxon>
        <taxon>Ruegeria</taxon>
    </lineage>
</organism>
<dbReference type="Proteomes" id="UP001320899">
    <property type="component" value="Unassembled WGS sequence"/>
</dbReference>
<sequence>MTFDLNDFTNGIFLVSTHKDDYLPGETATITAWNVEEGGTVAFQVQHLDPGDDGILGTDDDVLDAGPTDSPDDDGTGPLGTVEDHSVFFVTDGGPGDLDGEVNGTIVAEWYVNPDDSLNELFLVTAEEVDPGQDGVFGTEDDVKTGSSDTTTFWDSGGDFSIDFVAAAPESYNHLTGGGAYDDRTIGVDSDVVESLEGGDFACGDIVTYFAYITVADTPDDENQTIELDFSFLMDTTGQSGLAIGDIVSVSINYGAIEDLIAGEDAIDNGINDDGGSVATLVSETMTGPMFQAGSELHGTVSVTDLEAGETVVVRIDTQLYCDPGSNPTGNLQAQLTSARTVDGDGSEVGNELDVIPGGAQTIPFKQVGSIGIPEIFIAKTVDANDDGVFNDSETATLNGDTATAVYQYEIFNIGNASLYNIGFVDDGGTIGDTSDDLIIYSDETGLQVQQLPAGTTMSSITGLTDLDGDGYADDLAADSYATFTWEVTYDAPGFGQPSAVITNTATATGDDAIISPTTLSDTDTATVTIPAIPAPQFDLDIEENTYSNGQDSLAGDYPTDPIIILAESPDDPSFTSSDVVWQFEVSLTGDSVHISDIDLTNDNGTPGDPGDDYSPSFVYSGNFVVGDTDMDNMLDEGETWIAEQSGTAETGLFQDLGTVTVTVGPTSDSAFDPSSYLGVIADIGITKTITDIDGDGTGTGPVDAAGDVISYEIVVSNDGTIDLTNVSLLDPLIEGINGSGLSAAVESMSADGVLEVGETWTYTGTYTAQQSDLDDNGGGDGDIDNTATVTAYAEDTFGNSTTPTADASVAAPVVQDPALTIDKIVTDVGGEGPDASADEAGDVITYKLVVTNTGNQTLTNVTVVDPLTSTNHVVASLAPDEVITLEGLTYAITQADIDNNGGGDGDIDNTATADSDQTDPVDDSEEVPVVQDPGLAIDKQVTGVDTAGDGVLNNAGEIINYDLVVTNTGNQTLTNVTVTDPLTGTSETIANLAVGESTTISTSYAITQADIDNNGGGDGDIDNTATAD</sequence>
<evidence type="ECO:0000256" key="1">
    <source>
        <dbReference type="SAM" id="MobiDB-lite"/>
    </source>
</evidence>
<dbReference type="NCBIfam" id="TIGR01451">
    <property type="entry name" value="B_ant_repeat"/>
    <property type="match status" value="3"/>
</dbReference>
<feature type="compositionally biased region" description="Acidic residues" evidence="1">
    <location>
        <begin position="917"/>
        <end position="927"/>
    </location>
</feature>
<feature type="domain" description="DUF7507" evidence="2">
    <location>
        <begin position="702"/>
        <end position="795"/>
    </location>
</feature>
<dbReference type="InterPro" id="IPR055354">
    <property type="entry name" value="DUF7507"/>
</dbReference>
<name>A0ABT3AQV7_9RHOB</name>
<dbReference type="InterPro" id="IPR047589">
    <property type="entry name" value="DUF11_rpt"/>
</dbReference>
<dbReference type="Pfam" id="PF24346">
    <property type="entry name" value="DUF7507"/>
    <property type="match status" value="3"/>
</dbReference>
<keyword evidence="4" id="KW-1185">Reference proteome</keyword>
<protein>
    <submittedName>
        <fullName evidence="3">DUF11 domain-containing protein</fullName>
    </submittedName>
</protein>
<evidence type="ECO:0000313" key="3">
    <source>
        <dbReference type="EMBL" id="MCV2891048.1"/>
    </source>
</evidence>
<evidence type="ECO:0000259" key="2">
    <source>
        <dbReference type="Pfam" id="PF24346"/>
    </source>
</evidence>